<feature type="region of interest" description="Disordered" evidence="3">
    <location>
        <begin position="438"/>
        <end position="462"/>
    </location>
</feature>
<dbReference type="InterPro" id="IPR014721">
    <property type="entry name" value="Ribsml_uS5_D2-typ_fold_subgr"/>
</dbReference>
<evidence type="ECO:0000256" key="2">
    <source>
        <dbReference type="ARBA" id="ARBA00022763"/>
    </source>
</evidence>
<feature type="domain" description="DNA mismatch repair protein S5" evidence="4">
    <location>
        <begin position="217"/>
        <end position="367"/>
    </location>
</feature>
<dbReference type="Proteomes" id="UP001648503">
    <property type="component" value="Unassembled WGS sequence"/>
</dbReference>
<evidence type="ECO:0000313" key="5">
    <source>
        <dbReference type="EMBL" id="KAH6591949.1"/>
    </source>
</evidence>
<feature type="region of interest" description="Disordered" evidence="3">
    <location>
        <begin position="495"/>
        <end position="531"/>
    </location>
</feature>
<organism evidence="5 6">
    <name type="scientific">Batrachochytrium salamandrivorans</name>
    <dbReference type="NCBI Taxonomy" id="1357716"/>
    <lineage>
        <taxon>Eukaryota</taxon>
        <taxon>Fungi</taxon>
        <taxon>Fungi incertae sedis</taxon>
        <taxon>Chytridiomycota</taxon>
        <taxon>Chytridiomycota incertae sedis</taxon>
        <taxon>Chytridiomycetes</taxon>
        <taxon>Rhizophydiales</taxon>
        <taxon>Rhizophydiales incertae sedis</taxon>
        <taxon>Batrachochytrium</taxon>
    </lineage>
</organism>
<dbReference type="InterPro" id="IPR002099">
    <property type="entry name" value="MutL/Mlh/PMS"/>
</dbReference>
<accession>A0ABQ8F7G9</accession>
<evidence type="ECO:0000256" key="1">
    <source>
        <dbReference type="ARBA" id="ARBA00006082"/>
    </source>
</evidence>
<dbReference type="Gene3D" id="3.30.565.10">
    <property type="entry name" value="Histidine kinase-like ATPase, C-terminal domain"/>
    <property type="match status" value="1"/>
</dbReference>
<keyword evidence="2" id="KW-0227">DNA damage</keyword>
<dbReference type="InterPro" id="IPR013507">
    <property type="entry name" value="DNA_mismatch_S5_2-like"/>
</dbReference>
<comment type="similarity">
    <text evidence="1">Belongs to the DNA mismatch repair MutL/HexB family.</text>
</comment>
<dbReference type="InterPro" id="IPR036890">
    <property type="entry name" value="HATPase_C_sf"/>
</dbReference>
<dbReference type="Pfam" id="PF01119">
    <property type="entry name" value="DNA_mis_repair"/>
    <property type="match status" value="1"/>
</dbReference>
<keyword evidence="6" id="KW-1185">Reference proteome</keyword>
<reference evidence="5 6" key="1">
    <citation type="submission" date="2021-02" db="EMBL/GenBank/DDBJ databases">
        <title>Variation within the Batrachochytrium salamandrivorans European outbreak.</title>
        <authorList>
            <person name="Kelly M."/>
            <person name="Pasmans F."/>
            <person name="Shea T.P."/>
            <person name="Munoz J.F."/>
            <person name="Carranza S."/>
            <person name="Cuomo C.A."/>
            <person name="Martel A."/>
        </authorList>
    </citation>
    <scope>NUCLEOTIDE SEQUENCE [LARGE SCALE GENOMIC DNA]</scope>
    <source>
        <strain evidence="5 6">AMFP18/2</strain>
    </source>
</reference>
<dbReference type="PANTHER" id="PTHR10073:SF54">
    <property type="entry name" value="PMS1 PROTEIN HOMOLOG 1"/>
    <property type="match status" value="1"/>
</dbReference>
<dbReference type="Gene3D" id="3.30.230.10">
    <property type="match status" value="1"/>
</dbReference>
<comment type="caution">
    <text evidence="5">The sequence shown here is derived from an EMBL/GenBank/DDBJ whole genome shotgun (WGS) entry which is preliminary data.</text>
</comment>
<dbReference type="EMBL" id="JAFCIX010000392">
    <property type="protein sequence ID" value="KAH6591949.1"/>
    <property type="molecule type" value="Genomic_DNA"/>
</dbReference>
<evidence type="ECO:0000313" key="6">
    <source>
        <dbReference type="Proteomes" id="UP001648503"/>
    </source>
</evidence>
<dbReference type="InterPro" id="IPR020568">
    <property type="entry name" value="Ribosomal_Su5_D2-typ_SF"/>
</dbReference>
<dbReference type="SMART" id="SM01340">
    <property type="entry name" value="DNA_mis_repair"/>
    <property type="match status" value="1"/>
</dbReference>
<evidence type="ECO:0000259" key="4">
    <source>
        <dbReference type="SMART" id="SM01340"/>
    </source>
</evidence>
<dbReference type="NCBIfam" id="TIGR00585">
    <property type="entry name" value="mutl"/>
    <property type="match status" value="1"/>
</dbReference>
<gene>
    <name evidence="5" type="ORF">BASA50_008349</name>
</gene>
<dbReference type="Pfam" id="PF13589">
    <property type="entry name" value="HATPase_c_3"/>
    <property type="match status" value="1"/>
</dbReference>
<dbReference type="SUPFAM" id="SSF54211">
    <property type="entry name" value="Ribosomal protein S5 domain 2-like"/>
    <property type="match status" value="1"/>
</dbReference>
<name>A0ABQ8F7G9_9FUNG</name>
<sequence>MSIQALPDETAKRLSSAQVAVSPDSVLKELIENAIDAGSSSIQIRVKEAGLSLISVKDDGCGIPAADVPLALQRYTTSKISCFDDLAHVQTFGFRALHSMVSLSTRTIIHTRTATDDIGRCYEFDRNRRMTNESTRAMQIGTQIDVERLFHHIPVRKQIFSKTQVHICKRMRDIITGFALLFPRVRITAKFESPASAGDDASKCITKTSVSSTIEAVRAMFGNPLTKCLARYECELPISPLHGEWDSHAEEEHAKQSSTIIEAILPRHESVASSVVWRAQADQCFIYINHRRSAVSSDATIKELCGKIRKILSQGADVSKYPFMWVHIKVPVEFTDVNIEPDKTNIGFRFPEIVLAGIDSILDEAYPPGKRLAIVPQPALPVNISLSGVSKANNSARPILATPSELVDLDAHSSLSLGDQDNSISKISLEPFNSHLKVPSSARRDMGSSGLGRGLTHEGTQPSMISTHCRVNEDRISGHLQDDAYDAFMAQPSISSGADTDLLSRKQTHKPKERLSSGNGSKDEKMYAGPHTHEKRELSALERLIALTSTHPPESSLQDITTNNVSGVLRSSKRRASGGQPDLPGAEIESIPLGKAKMTARKRPTGNAAIVGSNSTCIDSFLSKCATSRTTSRHAAGGIKDFLVRTHCTNSKLAHLSDRYASISAARRSSVKSTTQPSVVTDTGACGQSDLAVSGVGLVTLPHTDLPQSPCVVIHHCNRLWIVNIPRLEETILYNVLIETFSIPSEPLETPIALARHLLHNDTIIPWMRGLPTDPATETVIDRRITANGFTIQWDKEKTAPMVTGISAVVKLLDIHDLCEILTALHDADAKAVPERTAIPPHLTAPLSHLQVGLPPTRSHLGLTLSRPRKIALFFRDRARLLAAKRIMKLQDTKTLVSGSVVACTRFLRLYSQQHQIIDKLDSSSIDGGGPCPSAFTFSASMQCPHHHAIFSCMGDIPTHHTVP</sequence>
<dbReference type="SUPFAM" id="SSF55874">
    <property type="entry name" value="ATPase domain of HSP90 chaperone/DNA topoisomerase II/histidine kinase"/>
    <property type="match status" value="1"/>
</dbReference>
<dbReference type="PANTHER" id="PTHR10073">
    <property type="entry name" value="DNA MISMATCH REPAIR PROTEIN MLH, PMS, MUTL"/>
    <property type="match status" value="1"/>
</dbReference>
<evidence type="ECO:0000256" key="3">
    <source>
        <dbReference type="SAM" id="MobiDB-lite"/>
    </source>
</evidence>
<dbReference type="InterPro" id="IPR038973">
    <property type="entry name" value="MutL/Mlh/Pms-like"/>
</dbReference>
<proteinExistence type="inferred from homology"/>
<feature type="compositionally biased region" description="Basic and acidic residues" evidence="3">
    <location>
        <begin position="521"/>
        <end position="531"/>
    </location>
</feature>
<dbReference type="CDD" id="cd16926">
    <property type="entry name" value="HATPase_MutL-MLH-PMS-like"/>
    <property type="match status" value="1"/>
</dbReference>
<protein>
    <recommendedName>
        <fullName evidence="4">DNA mismatch repair protein S5 domain-containing protein</fullName>
    </recommendedName>
</protein>